<protein>
    <recommendedName>
        <fullName evidence="4">ZIP Zinc transporter</fullName>
    </recommendedName>
</protein>
<feature type="transmembrane region" description="Helical" evidence="1">
    <location>
        <begin position="5"/>
        <end position="21"/>
    </location>
</feature>
<evidence type="ECO:0000313" key="3">
    <source>
        <dbReference type="Proteomes" id="UP000192907"/>
    </source>
</evidence>
<evidence type="ECO:0000256" key="1">
    <source>
        <dbReference type="SAM" id="Phobius"/>
    </source>
</evidence>
<keyword evidence="1" id="KW-0472">Membrane</keyword>
<feature type="transmembrane region" description="Helical" evidence="1">
    <location>
        <begin position="128"/>
        <end position="146"/>
    </location>
</feature>
<dbReference type="Proteomes" id="UP000192907">
    <property type="component" value="Unassembled WGS sequence"/>
</dbReference>
<gene>
    <name evidence="2" type="ORF">SAMN06296036_12289</name>
</gene>
<reference evidence="3" key="1">
    <citation type="submission" date="2017-04" db="EMBL/GenBank/DDBJ databases">
        <authorList>
            <person name="Varghese N."/>
            <person name="Submissions S."/>
        </authorList>
    </citation>
    <scope>NUCLEOTIDE SEQUENCE [LARGE SCALE GENOMIC DNA]</scope>
    <source>
        <strain evidence="3">RKEM611</strain>
    </source>
</reference>
<dbReference type="AlphaFoldDB" id="A0A1Y6CHR6"/>
<feature type="transmembrane region" description="Helical" evidence="1">
    <location>
        <begin position="153"/>
        <end position="170"/>
    </location>
</feature>
<sequence length="212" mass="23451">MSHLILSICILWIVPLVWHALHRTPLLIRVEKIAILVILAIIMFGFMPHHLAEDGWLSLVYLLGSALSFTVVERFAKTVSMNKSHPIAFFGVFLALHALADGIGIGIAEAHTGSHHHHHGEEMLATTIALHRLPAGIGIWSFLYPLKGWKHPTVLFAIMTFATVLGYAMAQQDLTGFHGPHETHILEYLIAGGLIHFGFHAVSHPRQLPVTT</sequence>
<dbReference type="RefSeq" id="WP_132323449.1">
    <property type="nucleotide sequence ID" value="NZ_FWZT01000022.1"/>
</dbReference>
<dbReference type="EMBL" id="FWZT01000022">
    <property type="protein sequence ID" value="SMF64903.1"/>
    <property type="molecule type" value="Genomic_DNA"/>
</dbReference>
<keyword evidence="1" id="KW-1133">Transmembrane helix</keyword>
<evidence type="ECO:0008006" key="4">
    <source>
        <dbReference type="Google" id="ProtNLM"/>
    </source>
</evidence>
<name>A0A1Y6CHR6_9BACT</name>
<dbReference type="STRING" id="1513793.SAMN06296036_12289"/>
<feature type="transmembrane region" description="Helical" evidence="1">
    <location>
        <begin position="185"/>
        <end position="202"/>
    </location>
</feature>
<proteinExistence type="predicted"/>
<feature type="transmembrane region" description="Helical" evidence="1">
    <location>
        <begin position="87"/>
        <end position="108"/>
    </location>
</feature>
<keyword evidence="1" id="KW-0812">Transmembrane</keyword>
<feature type="transmembrane region" description="Helical" evidence="1">
    <location>
        <begin position="33"/>
        <end position="50"/>
    </location>
</feature>
<keyword evidence="3" id="KW-1185">Reference proteome</keyword>
<evidence type="ECO:0000313" key="2">
    <source>
        <dbReference type="EMBL" id="SMF64903.1"/>
    </source>
</evidence>
<organism evidence="2 3">
    <name type="scientific">Pseudobacteriovorax antillogorgiicola</name>
    <dbReference type="NCBI Taxonomy" id="1513793"/>
    <lineage>
        <taxon>Bacteria</taxon>
        <taxon>Pseudomonadati</taxon>
        <taxon>Bdellovibrionota</taxon>
        <taxon>Oligoflexia</taxon>
        <taxon>Oligoflexales</taxon>
        <taxon>Pseudobacteriovoracaceae</taxon>
        <taxon>Pseudobacteriovorax</taxon>
    </lineage>
</organism>
<accession>A0A1Y6CHR6</accession>
<feature type="transmembrane region" description="Helical" evidence="1">
    <location>
        <begin position="56"/>
        <end position="75"/>
    </location>
</feature>